<dbReference type="SUPFAM" id="SSF52540">
    <property type="entry name" value="P-loop containing nucleoside triphosphate hydrolases"/>
    <property type="match status" value="1"/>
</dbReference>
<dbReference type="GO" id="GO:0005525">
    <property type="term" value="F:GTP binding"/>
    <property type="evidence" value="ECO:0007669"/>
    <property type="project" value="UniProtKB-KW"/>
</dbReference>
<accession>A0A3S0ZQI7</accession>
<proteinExistence type="inferred from homology"/>
<dbReference type="Proteomes" id="UP000271974">
    <property type="component" value="Unassembled WGS sequence"/>
</dbReference>
<dbReference type="PANTHER" id="PTHR10903">
    <property type="entry name" value="GTPASE, IMAP FAMILY MEMBER-RELATED"/>
    <property type="match status" value="1"/>
</dbReference>
<dbReference type="InterPro" id="IPR006703">
    <property type="entry name" value="G_AIG1"/>
</dbReference>
<dbReference type="OrthoDB" id="6145359at2759"/>
<gene>
    <name evidence="5" type="ORF">EGW08_019294</name>
</gene>
<evidence type="ECO:0000313" key="5">
    <source>
        <dbReference type="EMBL" id="RUS72941.1"/>
    </source>
</evidence>
<dbReference type="InterPro" id="IPR045058">
    <property type="entry name" value="GIMA/IAN/Toc"/>
</dbReference>
<dbReference type="Pfam" id="PF04548">
    <property type="entry name" value="AIG1"/>
    <property type="match status" value="1"/>
</dbReference>
<reference evidence="5 6" key="1">
    <citation type="submission" date="2019-01" db="EMBL/GenBank/DDBJ databases">
        <title>A draft genome assembly of the solar-powered sea slug Elysia chlorotica.</title>
        <authorList>
            <person name="Cai H."/>
            <person name="Li Q."/>
            <person name="Fang X."/>
            <person name="Li J."/>
            <person name="Curtis N.E."/>
            <person name="Altenburger A."/>
            <person name="Shibata T."/>
            <person name="Feng M."/>
            <person name="Maeda T."/>
            <person name="Schwartz J.A."/>
            <person name="Shigenobu S."/>
            <person name="Lundholm N."/>
            <person name="Nishiyama T."/>
            <person name="Yang H."/>
            <person name="Hasebe M."/>
            <person name="Li S."/>
            <person name="Pierce S.K."/>
            <person name="Wang J."/>
        </authorList>
    </citation>
    <scope>NUCLEOTIDE SEQUENCE [LARGE SCALE GENOMIC DNA]</scope>
    <source>
        <strain evidence="5">EC2010</strain>
        <tissue evidence="5">Whole organism of an adult</tissue>
    </source>
</reference>
<sequence>MAMVKIPEKCTIHLLGKTGTGKSSTGNTILGSKKFPCKSSTSAVTTRIQRELVYFGAREVMVVDGPGLVDLDTGVNPSCINAVKRVIEETKSIVHVFLMIWRYGDPFSPDDDAMLDAMRKTFGPSVFRNCGIILMTCGDNFRADTEDTDVTFNSWCKSQTGTFSKLLRECQGRVVLMENSRSMANRDQEALKSLVAQIDSLDPKLATGESLLNNRVLKFGTISQQI</sequence>
<keyword evidence="6" id="KW-1185">Reference proteome</keyword>
<comment type="similarity">
    <text evidence="1">Belongs to the TRAFAC class TrmE-Era-EngA-EngB-Septin-like GTPase superfamily. AIG1/Toc34/Toc159-like paraseptin GTPase family. IAN subfamily.</text>
</comment>
<comment type="caution">
    <text evidence="5">The sequence shown here is derived from an EMBL/GenBank/DDBJ whole genome shotgun (WGS) entry which is preliminary data.</text>
</comment>
<evidence type="ECO:0000256" key="2">
    <source>
        <dbReference type="ARBA" id="ARBA00022741"/>
    </source>
</evidence>
<protein>
    <recommendedName>
        <fullName evidence="4">AIG1-type G domain-containing protein</fullName>
    </recommendedName>
</protein>
<dbReference type="EMBL" id="RQTK01000997">
    <property type="protein sequence ID" value="RUS72941.1"/>
    <property type="molecule type" value="Genomic_DNA"/>
</dbReference>
<dbReference type="PROSITE" id="PS51720">
    <property type="entry name" value="G_AIG1"/>
    <property type="match status" value="1"/>
</dbReference>
<keyword evidence="3" id="KW-0342">GTP-binding</keyword>
<dbReference type="AlphaFoldDB" id="A0A3S0ZQI7"/>
<evidence type="ECO:0000256" key="3">
    <source>
        <dbReference type="ARBA" id="ARBA00023134"/>
    </source>
</evidence>
<organism evidence="5 6">
    <name type="scientific">Elysia chlorotica</name>
    <name type="common">Eastern emerald elysia</name>
    <name type="synonym">Sea slug</name>
    <dbReference type="NCBI Taxonomy" id="188477"/>
    <lineage>
        <taxon>Eukaryota</taxon>
        <taxon>Metazoa</taxon>
        <taxon>Spiralia</taxon>
        <taxon>Lophotrochozoa</taxon>
        <taxon>Mollusca</taxon>
        <taxon>Gastropoda</taxon>
        <taxon>Heterobranchia</taxon>
        <taxon>Euthyneura</taxon>
        <taxon>Panpulmonata</taxon>
        <taxon>Sacoglossa</taxon>
        <taxon>Placobranchoidea</taxon>
        <taxon>Plakobranchidae</taxon>
        <taxon>Elysia</taxon>
    </lineage>
</organism>
<evidence type="ECO:0000259" key="4">
    <source>
        <dbReference type="PROSITE" id="PS51720"/>
    </source>
</evidence>
<dbReference type="InterPro" id="IPR027417">
    <property type="entry name" value="P-loop_NTPase"/>
</dbReference>
<dbReference type="Gene3D" id="3.40.50.300">
    <property type="entry name" value="P-loop containing nucleotide triphosphate hydrolases"/>
    <property type="match status" value="1"/>
</dbReference>
<feature type="domain" description="AIG1-type G" evidence="4">
    <location>
        <begin position="7"/>
        <end position="220"/>
    </location>
</feature>
<keyword evidence="2" id="KW-0547">Nucleotide-binding</keyword>
<evidence type="ECO:0000256" key="1">
    <source>
        <dbReference type="ARBA" id="ARBA00008535"/>
    </source>
</evidence>
<name>A0A3S0ZQI7_ELYCH</name>
<evidence type="ECO:0000313" key="6">
    <source>
        <dbReference type="Proteomes" id="UP000271974"/>
    </source>
</evidence>
<dbReference type="PANTHER" id="PTHR10903:SF184">
    <property type="entry name" value="GTP-BINDING PROTEIN A"/>
    <property type="match status" value="1"/>
</dbReference>